<reference evidence="4" key="1">
    <citation type="submission" date="2014-11" db="EMBL/GenBank/DDBJ databases">
        <authorList>
            <person name="Malar M.C."/>
            <person name="Sen D."/>
            <person name="Tripathy S."/>
        </authorList>
    </citation>
    <scope>NUCLEOTIDE SEQUENCE</scope>
    <source>
        <strain evidence="4">BDU141951</strain>
    </source>
</reference>
<protein>
    <submittedName>
        <fullName evidence="4">RNA methyltransferase</fullName>
    </submittedName>
</protein>
<accession>A0A0C1UQ58</accession>
<keyword evidence="1 4" id="KW-0489">Methyltransferase</keyword>
<dbReference type="InterPro" id="IPR045330">
    <property type="entry name" value="TRM3/TARBP1"/>
</dbReference>
<dbReference type="AlphaFoldDB" id="A0A0C1UQ58"/>
<dbReference type="GO" id="GO:0016423">
    <property type="term" value="F:tRNA (guanine) methyltransferase activity"/>
    <property type="evidence" value="ECO:0007669"/>
    <property type="project" value="InterPro"/>
</dbReference>
<dbReference type="SUPFAM" id="SSF75217">
    <property type="entry name" value="alpha/beta knot"/>
    <property type="match status" value="1"/>
</dbReference>
<dbReference type="PANTHER" id="PTHR12029">
    <property type="entry name" value="RNA METHYLTRANSFERASE"/>
    <property type="match status" value="1"/>
</dbReference>
<name>A0A0C1UQ58_9CYAN</name>
<dbReference type="Gene3D" id="3.40.1280.10">
    <property type="match status" value="1"/>
</dbReference>
<dbReference type="InterPro" id="IPR001537">
    <property type="entry name" value="SpoU_MeTrfase"/>
</dbReference>
<reference evidence="4" key="3">
    <citation type="submission" date="2020-02" db="EMBL/GenBank/DDBJ databases">
        <authorList>
            <person name="Sarangi A.N."/>
            <person name="Ghosh S."/>
            <person name="Mukherjee M."/>
            <person name="Tripathy S."/>
        </authorList>
    </citation>
    <scope>NUCLEOTIDE SEQUENCE</scope>
    <source>
        <strain evidence="4">BDU141951</strain>
    </source>
</reference>
<evidence type="ECO:0000259" key="3">
    <source>
        <dbReference type="Pfam" id="PF00588"/>
    </source>
</evidence>
<dbReference type="CDD" id="cd18091">
    <property type="entry name" value="SpoU-like_TRM3-like"/>
    <property type="match status" value="1"/>
</dbReference>
<proteinExistence type="predicted"/>
<comment type="caution">
    <text evidence="4">The sequence shown here is derived from an EMBL/GenBank/DDBJ whole genome shotgun (WGS) entry which is preliminary data.</text>
</comment>
<dbReference type="PANTHER" id="PTHR12029:SF11">
    <property type="entry name" value="METHYLTRANSFERASE TARBP1-RELATED"/>
    <property type="match status" value="1"/>
</dbReference>
<feature type="domain" description="tRNA/rRNA methyltransferase SpoU type" evidence="3">
    <location>
        <begin position="15"/>
        <end position="157"/>
    </location>
</feature>
<dbReference type="GO" id="GO:0030488">
    <property type="term" value="P:tRNA methylation"/>
    <property type="evidence" value="ECO:0007669"/>
    <property type="project" value="InterPro"/>
</dbReference>
<dbReference type="Pfam" id="PF00588">
    <property type="entry name" value="SpoU_methylase"/>
    <property type="match status" value="1"/>
</dbReference>
<evidence type="ECO:0000256" key="2">
    <source>
        <dbReference type="ARBA" id="ARBA00022679"/>
    </source>
</evidence>
<evidence type="ECO:0000256" key="1">
    <source>
        <dbReference type="ARBA" id="ARBA00022603"/>
    </source>
</evidence>
<dbReference type="InterPro" id="IPR029026">
    <property type="entry name" value="tRNA_m1G_MTases_N"/>
</dbReference>
<evidence type="ECO:0000313" key="4">
    <source>
        <dbReference type="EMBL" id="NEV67783.1"/>
    </source>
</evidence>
<organism evidence="4">
    <name type="scientific">Lyngbya confervoides BDU141951</name>
    <dbReference type="NCBI Taxonomy" id="1574623"/>
    <lineage>
        <taxon>Bacteria</taxon>
        <taxon>Bacillati</taxon>
        <taxon>Cyanobacteriota</taxon>
        <taxon>Cyanophyceae</taxon>
        <taxon>Oscillatoriophycideae</taxon>
        <taxon>Oscillatoriales</taxon>
        <taxon>Microcoleaceae</taxon>
        <taxon>Lyngbya</taxon>
    </lineage>
</organism>
<dbReference type="InterPro" id="IPR044748">
    <property type="entry name" value="Trm3/TARBP1_C"/>
</dbReference>
<keyword evidence="2" id="KW-0808">Transferase</keyword>
<sequence length="166" mass="18580">MMAARSLHSPQRHPLTLCASLVQNPMNLGALCRTAEVWRLQELVLSNADILTDREFRKVAVSADQWQPIGICPSDRLPHWITHQQQQGIIVIALTRHPRAIALPQFTFPVQSALLLGRELTGIPDHLVQQCDAMLEIPQWGQVESLNVATAGAIAAYEYLRQYSRA</sequence>
<dbReference type="EMBL" id="JTHE02000003">
    <property type="protein sequence ID" value="NEV67783.1"/>
    <property type="molecule type" value="Genomic_DNA"/>
</dbReference>
<dbReference type="InterPro" id="IPR029028">
    <property type="entry name" value="Alpha/beta_knot_MTases"/>
</dbReference>
<reference evidence="4" key="2">
    <citation type="journal article" date="2015" name="Genome Announc.">
        <title>Draft Genome Sequence of Filamentous Marine Cyanobacterium Lyngbya confervoides Strain BDU141951.</title>
        <authorList>
            <person name="Chandrababunaidu M.M."/>
            <person name="Sen D."/>
            <person name="Tripathy S."/>
        </authorList>
    </citation>
    <scope>NUCLEOTIDE SEQUENCE</scope>
    <source>
        <strain evidence="4">BDU141951</strain>
    </source>
</reference>
<gene>
    <name evidence="4" type="ORF">QQ91_011710</name>
</gene>
<dbReference type="GO" id="GO:0003723">
    <property type="term" value="F:RNA binding"/>
    <property type="evidence" value="ECO:0007669"/>
    <property type="project" value="InterPro"/>
</dbReference>